<organism evidence="1 2">
    <name type="scientific">Carnegiea gigantea</name>
    <dbReference type="NCBI Taxonomy" id="171969"/>
    <lineage>
        <taxon>Eukaryota</taxon>
        <taxon>Viridiplantae</taxon>
        <taxon>Streptophyta</taxon>
        <taxon>Embryophyta</taxon>
        <taxon>Tracheophyta</taxon>
        <taxon>Spermatophyta</taxon>
        <taxon>Magnoliopsida</taxon>
        <taxon>eudicotyledons</taxon>
        <taxon>Gunneridae</taxon>
        <taxon>Pentapetalae</taxon>
        <taxon>Caryophyllales</taxon>
        <taxon>Cactineae</taxon>
        <taxon>Cactaceae</taxon>
        <taxon>Cactoideae</taxon>
        <taxon>Echinocereeae</taxon>
        <taxon>Carnegiea</taxon>
    </lineage>
</organism>
<name>A0A9Q1JQU1_9CARY</name>
<dbReference type="AlphaFoldDB" id="A0A9Q1JQU1"/>
<sequence>MIHFPNFTSIEIVVEYIRETFRWPLKETSAQHLRPFPEDHLIICLSIDLGVATWYAQDSNIPKMVQAIFYAMVVNKVAKWGITCRISAKCLMLRGACALCPVNPPAELASFSNPVEVSSLGDAPPASSNEDVLSPEAEVSYPWEITIADYMTDF</sequence>
<evidence type="ECO:0000313" key="2">
    <source>
        <dbReference type="Proteomes" id="UP001153076"/>
    </source>
</evidence>
<evidence type="ECO:0000313" key="1">
    <source>
        <dbReference type="EMBL" id="KAJ8429212.1"/>
    </source>
</evidence>
<keyword evidence="2" id="KW-1185">Reference proteome</keyword>
<comment type="caution">
    <text evidence="1">The sequence shown here is derived from an EMBL/GenBank/DDBJ whole genome shotgun (WGS) entry which is preliminary data.</text>
</comment>
<reference evidence="1" key="1">
    <citation type="submission" date="2022-04" db="EMBL/GenBank/DDBJ databases">
        <title>Carnegiea gigantea Genome sequencing and assembly v2.</title>
        <authorList>
            <person name="Copetti D."/>
            <person name="Sanderson M.J."/>
            <person name="Burquez A."/>
            <person name="Wojciechowski M.F."/>
        </authorList>
    </citation>
    <scope>NUCLEOTIDE SEQUENCE</scope>
    <source>
        <strain evidence="1">SGP5-SGP5p</strain>
        <tissue evidence="1">Aerial part</tissue>
    </source>
</reference>
<protein>
    <submittedName>
        <fullName evidence="1">Uncharacterized protein</fullName>
    </submittedName>
</protein>
<dbReference type="EMBL" id="JAKOGI010000922">
    <property type="protein sequence ID" value="KAJ8429212.1"/>
    <property type="molecule type" value="Genomic_DNA"/>
</dbReference>
<accession>A0A9Q1JQU1</accession>
<dbReference type="Proteomes" id="UP001153076">
    <property type="component" value="Unassembled WGS sequence"/>
</dbReference>
<proteinExistence type="predicted"/>
<gene>
    <name evidence="1" type="ORF">Cgig2_012340</name>
</gene>